<evidence type="ECO:0000313" key="2">
    <source>
        <dbReference type="EMBL" id="EJK49480.1"/>
    </source>
</evidence>
<dbReference type="AlphaFoldDB" id="K0R8T2"/>
<feature type="region of interest" description="Disordered" evidence="1">
    <location>
        <begin position="684"/>
        <end position="735"/>
    </location>
</feature>
<reference evidence="2 3" key="1">
    <citation type="journal article" date="2012" name="Genome Biol.">
        <title>Genome and low-iron response of an oceanic diatom adapted to chronic iron limitation.</title>
        <authorList>
            <person name="Lommer M."/>
            <person name="Specht M."/>
            <person name="Roy A.S."/>
            <person name="Kraemer L."/>
            <person name="Andreson R."/>
            <person name="Gutowska M.A."/>
            <person name="Wolf J."/>
            <person name="Bergner S.V."/>
            <person name="Schilhabel M.B."/>
            <person name="Klostermeier U.C."/>
            <person name="Beiko R.G."/>
            <person name="Rosenstiel P."/>
            <person name="Hippler M."/>
            <person name="Laroche J."/>
        </authorList>
    </citation>
    <scope>NUCLEOTIDE SEQUENCE [LARGE SCALE GENOMIC DNA]</scope>
    <source>
        <strain evidence="2 3">CCMP1005</strain>
    </source>
</reference>
<feature type="compositionally biased region" description="Basic and acidic residues" evidence="1">
    <location>
        <begin position="720"/>
        <end position="735"/>
    </location>
</feature>
<proteinExistence type="predicted"/>
<feature type="compositionally biased region" description="Acidic residues" evidence="1">
    <location>
        <begin position="341"/>
        <end position="365"/>
    </location>
</feature>
<protein>
    <submittedName>
        <fullName evidence="2">Uncharacterized protein</fullName>
    </submittedName>
</protein>
<feature type="compositionally biased region" description="Basic residues" evidence="1">
    <location>
        <begin position="709"/>
        <end position="719"/>
    </location>
</feature>
<name>K0R8T2_THAOC</name>
<feature type="compositionally biased region" description="Low complexity" evidence="1">
    <location>
        <begin position="444"/>
        <end position="453"/>
    </location>
</feature>
<comment type="caution">
    <text evidence="2">The sequence shown here is derived from an EMBL/GenBank/DDBJ whole genome shotgun (WGS) entry which is preliminary data.</text>
</comment>
<organism evidence="2 3">
    <name type="scientific">Thalassiosira oceanica</name>
    <name type="common">Marine diatom</name>
    <dbReference type="NCBI Taxonomy" id="159749"/>
    <lineage>
        <taxon>Eukaryota</taxon>
        <taxon>Sar</taxon>
        <taxon>Stramenopiles</taxon>
        <taxon>Ochrophyta</taxon>
        <taxon>Bacillariophyta</taxon>
        <taxon>Coscinodiscophyceae</taxon>
        <taxon>Thalassiosirophycidae</taxon>
        <taxon>Thalassiosirales</taxon>
        <taxon>Thalassiosiraceae</taxon>
        <taxon>Thalassiosira</taxon>
    </lineage>
</organism>
<gene>
    <name evidence="2" type="ORF">THAOC_31642</name>
</gene>
<keyword evidence="3" id="KW-1185">Reference proteome</keyword>
<feature type="region of interest" description="Disordered" evidence="1">
    <location>
        <begin position="333"/>
        <end position="393"/>
    </location>
</feature>
<feature type="region of interest" description="Disordered" evidence="1">
    <location>
        <begin position="607"/>
        <end position="638"/>
    </location>
</feature>
<feature type="compositionally biased region" description="Basic and acidic residues" evidence="1">
    <location>
        <begin position="621"/>
        <end position="638"/>
    </location>
</feature>
<sequence>MTDNCKTIHNEVDGAAWTVESPSGFLVEYSRPMYVYVDGTGTDADQNYIQANPSDGFALIYSGLRWQALQLPLFNLEEGRKFWQWQGNNFHAYWWQAYAESIAAISDPTKNDSPVGTDFYWVTDRGEQFGPFGSLEPMQLNKQAGLADDDRCGFCDGREVRDSSFIANSVGDTCEDLKNYAHGIEQVSKNCTDMNYFYQVQCCPDDWHDPCDICNAGLTVDPSTPVPNSGGHTCGSLLDSSRQISDKAVEACVGLQFLEPLCCPADPDSAQSGCSLCPNGMSDDTKDEPVPDPEAQGATCNEIAFYAATSFAPDSEECTWVVQLDSFCCPGGNGAPGSEAETSESAETTGEEAGPEVEAVDEEGAAADSQAASEAESAAITAEAQDEENKVPGETSSKVCGFCGVGGVGPDAAGTEVPGSGGLSCSDLFGYAQTLEDGTGIATPSSWPSRFAAPPAPPRRSSPRVLAGTRRPAKCAVSAVSGASVPTRRGPRCPSRAGSRAPTSSATHITPHLLHEAKWARIANASHLGAPRSALVHQAAAVEPAHVHVLPHPTAASVVVHRDLTSDEAREPLLLADRRLDQTLPAAQLVLLPARLEVVPHLVPDRVAHHDRGPHRQPSRLPDRGRRDLPRGTPCERPDSVVDLRHRLLHPLDALVRPTDGSVVERGTVAQEPAGRVRLEDVDDRHGDQVAESQVRRGRRRRAPADAVRRRRGSGRRVRVRTEDVHPPPDHAVRA</sequence>
<feature type="non-terminal residue" evidence="2">
    <location>
        <position position="735"/>
    </location>
</feature>
<feature type="compositionally biased region" description="Low complexity" evidence="1">
    <location>
        <begin position="366"/>
        <end position="383"/>
    </location>
</feature>
<evidence type="ECO:0000256" key="1">
    <source>
        <dbReference type="SAM" id="MobiDB-lite"/>
    </source>
</evidence>
<accession>K0R8T2</accession>
<dbReference type="EMBL" id="AGNL01044746">
    <property type="protein sequence ID" value="EJK49480.1"/>
    <property type="molecule type" value="Genomic_DNA"/>
</dbReference>
<feature type="region of interest" description="Disordered" evidence="1">
    <location>
        <begin position="440"/>
        <end position="509"/>
    </location>
</feature>
<evidence type="ECO:0000313" key="3">
    <source>
        <dbReference type="Proteomes" id="UP000266841"/>
    </source>
</evidence>
<dbReference type="Proteomes" id="UP000266841">
    <property type="component" value="Unassembled WGS sequence"/>
</dbReference>